<dbReference type="GO" id="GO:0005524">
    <property type="term" value="F:ATP binding"/>
    <property type="evidence" value="ECO:0007669"/>
    <property type="project" value="UniProtKB-KW"/>
</dbReference>
<dbReference type="GO" id="GO:0016887">
    <property type="term" value="F:ATP hydrolysis activity"/>
    <property type="evidence" value="ECO:0007669"/>
    <property type="project" value="InterPro"/>
</dbReference>
<comment type="similarity">
    <text evidence="1">Belongs to the AAA ATPase family. PCH2 subfamily.</text>
</comment>
<dbReference type="PANTHER" id="PTHR45991">
    <property type="entry name" value="PACHYTENE CHECKPOINT PROTEIN 2"/>
    <property type="match status" value="1"/>
</dbReference>
<gene>
    <name evidence="6" type="ORF">BCR34DRAFT_450945</name>
</gene>
<feature type="non-terminal residue" evidence="6">
    <location>
        <position position="288"/>
    </location>
</feature>
<keyword evidence="2" id="KW-0547">Nucleotide-binding</keyword>
<name>A0A1Y2A150_9PLEO</name>
<dbReference type="STRING" id="1231657.A0A1Y2A150"/>
<dbReference type="Proteomes" id="UP000193144">
    <property type="component" value="Unassembled WGS sequence"/>
</dbReference>
<dbReference type="InterPro" id="IPR044539">
    <property type="entry name" value="Pch2-like"/>
</dbReference>
<keyword evidence="3" id="KW-0067">ATP-binding</keyword>
<feature type="domain" description="AAA+ ATPase" evidence="5">
    <location>
        <begin position="57"/>
        <end position="211"/>
    </location>
</feature>
<evidence type="ECO:0000256" key="1">
    <source>
        <dbReference type="ARBA" id="ARBA00007271"/>
    </source>
</evidence>
<dbReference type="GO" id="GO:0051598">
    <property type="term" value="P:meiotic recombination checkpoint signaling"/>
    <property type="evidence" value="ECO:0007669"/>
    <property type="project" value="TreeGrafter"/>
</dbReference>
<proteinExistence type="inferred from homology"/>
<evidence type="ECO:0000256" key="4">
    <source>
        <dbReference type="ARBA" id="ARBA00023254"/>
    </source>
</evidence>
<keyword evidence="4" id="KW-0469">Meiosis</keyword>
<dbReference type="InterPro" id="IPR027417">
    <property type="entry name" value="P-loop_NTPase"/>
</dbReference>
<accession>A0A1Y2A150</accession>
<dbReference type="Pfam" id="PF23242">
    <property type="entry name" value="AAA_lid_TRIP13_C"/>
    <property type="match status" value="1"/>
</dbReference>
<reference evidence="6 7" key="1">
    <citation type="submission" date="2016-07" db="EMBL/GenBank/DDBJ databases">
        <title>Pervasive Adenine N6-methylation of Active Genes in Fungi.</title>
        <authorList>
            <consortium name="DOE Joint Genome Institute"/>
            <person name="Mondo S.J."/>
            <person name="Dannebaum R.O."/>
            <person name="Kuo R.C."/>
            <person name="Labutti K."/>
            <person name="Haridas S."/>
            <person name="Kuo A."/>
            <person name="Salamov A."/>
            <person name="Ahrendt S.R."/>
            <person name="Lipzen A."/>
            <person name="Sullivan W."/>
            <person name="Andreopoulos W.B."/>
            <person name="Clum A."/>
            <person name="Lindquist E."/>
            <person name="Daum C."/>
            <person name="Ramamoorthy G.K."/>
            <person name="Gryganskyi A."/>
            <person name="Culley D."/>
            <person name="Magnuson J.K."/>
            <person name="James T.Y."/>
            <person name="O'Malley M.A."/>
            <person name="Stajich J.E."/>
            <person name="Spatafora J.W."/>
            <person name="Visel A."/>
            <person name="Grigoriev I.V."/>
        </authorList>
    </citation>
    <scope>NUCLEOTIDE SEQUENCE [LARGE SCALE GENOMIC DNA]</scope>
    <source>
        <strain evidence="6 7">CBS 115471</strain>
    </source>
</reference>
<keyword evidence="7" id="KW-1185">Reference proteome</keyword>
<dbReference type="GO" id="GO:0007131">
    <property type="term" value="P:reciprocal meiotic recombination"/>
    <property type="evidence" value="ECO:0007669"/>
    <property type="project" value="TreeGrafter"/>
</dbReference>
<dbReference type="InterPro" id="IPR058249">
    <property type="entry name" value="Pch2_C"/>
</dbReference>
<dbReference type="InterPro" id="IPR003959">
    <property type="entry name" value="ATPase_AAA_core"/>
</dbReference>
<feature type="non-terminal residue" evidence="6">
    <location>
        <position position="1"/>
    </location>
</feature>
<dbReference type="Pfam" id="PF00004">
    <property type="entry name" value="AAA"/>
    <property type="match status" value="1"/>
</dbReference>
<evidence type="ECO:0000313" key="7">
    <source>
        <dbReference type="Proteomes" id="UP000193144"/>
    </source>
</evidence>
<dbReference type="Gene3D" id="3.40.50.300">
    <property type="entry name" value="P-loop containing nucleotide triphosphate hydrolases"/>
    <property type="match status" value="1"/>
</dbReference>
<protein>
    <submittedName>
        <fullName evidence="6">p-loop containing nucleoside triphosphate hydrolase protein</fullName>
    </submittedName>
</protein>
<dbReference type="OrthoDB" id="5925at2759"/>
<dbReference type="GO" id="GO:0005694">
    <property type="term" value="C:chromosome"/>
    <property type="evidence" value="ECO:0007669"/>
    <property type="project" value="TreeGrafter"/>
</dbReference>
<sequence length="288" mass="32090">EDEHVQFTVTRLPHVSMDGLWESLVYAEPIPETILRIITRMLRICKEPTLNPSIIHWHNLILLHGPPGSGKTTLAHALAQKLSIRLAQSFIATNLVEVNSHTLLSKWFGESSKLVGKLFDTISCISSDETLLTVVIIDEVETLASSREKASRANECSDAIRSTNEFLQGLDRMRKRPNVVFICTSNLQDNTDEAFMDRCGIKRFIDSPNVECAYEIFRSVVNELIKSGFVTFQPPDTVNMQSSEGYTMPEASPPGLDPSLGLGRVLLWIARAAKGLSGRTLRRLPMLA</sequence>
<dbReference type="EMBL" id="MCFA01000019">
    <property type="protein sequence ID" value="ORY16261.1"/>
    <property type="molecule type" value="Genomic_DNA"/>
</dbReference>
<dbReference type="InterPro" id="IPR003593">
    <property type="entry name" value="AAA+_ATPase"/>
</dbReference>
<evidence type="ECO:0000256" key="3">
    <source>
        <dbReference type="ARBA" id="ARBA00022840"/>
    </source>
</evidence>
<evidence type="ECO:0000256" key="2">
    <source>
        <dbReference type="ARBA" id="ARBA00022741"/>
    </source>
</evidence>
<organism evidence="6 7">
    <name type="scientific">Clohesyomyces aquaticus</name>
    <dbReference type="NCBI Taxonomy" id="1231657"/>
    <lineage>
        <taxon>Eukaryota</taxon>
        <taxon>Fungi</taxon>
        <taxon>Dikarya</taxon>
        <taxon>Ascomycota</taxon>
        <taxon>Pezizomycotina</taxon>
        <taxon>Dothideomycetes</taxon>
        <taxon>Pleosporomycetidae</taxon>
        <taxon>Pleosporales</taxon>
        <taxon>Lindgomycetaceae</taxon>
        <taxon>Clohesyomyces</taxon>
    </lineage>
</organism>
<evidence type="ECO:0000259" key="5">
    <source>
        <dbReference type="SMART" id="SM00382"/>
    </source>
</evidence>
<keyword evidence="6" id="KW-0378">Hydrolase</keyword>
<evidence type="ECO:0000313" key="6">
    <source>
        <dbReference type="EMBL" id="ORY16261.1"/>
    </source>
</evidence>
<dbReference type="PANTHER" id="PTHR45991:SF1">
    <property type="entry name" value="PACHYTENE CHECKPOINT PROTEIN 2 HOMOLOG"/>
    <property type="match status" value="1"/>
</dbReference>
<dbReference type="SUPFAM" id="SSF52540">
    <property type="entry name" value="P-loop containing nucleoside triphosphate hydrolases"/>
    <property type="match status" value="1"/>
</dbReference>
<dbReference type="SMART" id="SM00382">
    <property type="entry name" value="AAA"/>
    <property type="match status" value="1"/>
</dbReference>
<comment type="caution">
    <text evidence="6">The sequence shown here is derived from an EMBL/GenBank/DDBJ whole genome shotgun (WGS) entry which is preliminary data.</text>
</comment>
<dbReference type="GO" id="GO:0005634">
    <property type="term" value="C:nucleus"/>
    <property type="evidence" value="ECO:0007669"/>
    <property type="project" value="TreeGrafter"/>
</dbReference>
<dbReference type="AlphaFoldDB" id="A0A1Y2A150"/>